<evidence type="ECO:0000256" key="2">
    <source>
        <dbReference type="ARBA" id="ARBA00022614"/>
    </source>
</evidence>
<dbReference type="GO" id="GO:0000398">
    <property type="term" value="P:mRNA splicing, via spliceosome"/>
    <property type="evidence" value="ECO:0007669"/>
    <property type="project" value="InterPro"/>
</dbReference>
<evidence type="ECO:0000313" key="8">
    <source>
        <dbReference type="EMBL" id="KAJ3053122.1"/>
    </source>
</evidence>
<keyword evidence="3" id="KW-0677">Repeat</keyword>
<comment type="similarity">
    <text evidence="5">Belongs to the U2 small nuclear ribonucleoprotein A family.</text>
</comment>
<feature type="region of interest" description="Disordered" evidence="7">
    <location>
        <begin position="225"/>
        <end position="245"/>
    </location>
</feature>
<dbReference type="PANTHER" id="PTHR10552">
    <property type="entry name" value="U2 SMALL NUCLEAR RIBONUCLEOPROTEIN A"/>
    <property type="match status" value="1"/>
</dbReference>
<gene>
    <name evidence="8" type="primary">SNRPA1</name>
    <name evidence="8" type="ORF">HK097_004980</name>
</gene>
<dbReference type="PANTHER" id="PTHR10552:SF6">
    <property type="entry name" value="U2 SMALL NUCLEAR RIBONUCLEOPROTEIN A"/>
    <property type="match status" value="1"/>
</dbReference>
<dbReference type="InterPro" id="IPR001611">
    <property type="entry name" value="Leu-rich_rpt"/>
</dbReference>
<dbReference type="Pfam" id="PF14580">
    <property type="entry name" value="LRR_9"/>
    <property type="match status" value="1"/>
</dbReference>
<dbReference type="Proteomes" id="UP001212841">
    <property type="component" value="Unassembled WGS sequence"/>
</dbReference>
<evidence type="ECO:0000256" key="6">
    <source>
        <dbReference type="ARBA" id="ARBA00024238"/>
    </source>
</evidence>
<organism evidence="8 9">
    <name type="scientific">Rhizophlyctis rosea</name>
    <dbReference type="NCBI Taxonomy" id="64517"/>
    <lineage>
        <taxon>Eukaryota</taxon>
        <taxon>Fungi</taxon>
        <taxon>Fungi incertae sedis</taxon>
        <taxon>Chytridiomycota</taxon>
        <taxon>Chytridiomycota incertae sedis</taxon>
        <taxon>Chytridiomycetes</taxon>
        <taxon>Rhizophlyctidales</taxon>
        <taxon>Rhizophlyctidaceae</taxon>
        <taxon>Rhizophlyctis</taxon>
    </lineage>
</organism>
<evidence type="ECO:0000256" key="1">
    <source>
        <dbReference type="ARBA" id="ARBA00004123"/>
    </source>
</evidence>
<dbReference type="Gene3D" id="3.80.10.10">
    <property type="entry name" value="Ribonuclease Inhibitor"/>
    <property type="match status" value="1"/>
</dbReference>
<dbReference type="FunFam" id="3.80.10.10:FF:000026">
    <property type="entry name" value="U2 small nuclear ribonucleoprotein A"/>
    <property type="match status" value="1"/>
</dbReference>
<evidence type="ECO:0000256" key="3">
    <source>
        <dbReference type="ARBA" id="ARBA00022737"/>
    </source>
</evidence>
<dbReference type="PROSITE" id="PS51450">
    <property type="entry name" value="LRR"/>
    <property type="match status" value="2"/>
</dbReference>
<accession>A0AAD5X6Z4</accession>
<keyword evidence="2" id="KW-0433">Leucine-rich repeat</keyword>
<comment type="caution">
    <text evidence="8">The sequence shown here is derived from an EMBL/GenBank/DDBJ whole genome shotgun (WGS) entry which is preliminary data.</text>
</comment>
<keyword evidence="4" id="KW-0539">Nucleus</keyword>
<evidence type="ECO:0000256" key="4">
    <source>
        <dbReference type="ARBA" id="ARBA00023242"/>
    </source>
</evidence>
<proteinExistence type="inferred from homology"/>
<dbReference type="InterPro" id="IPR044640">
    <property type="entry name" value="RU2A"/>
</dbReference>
<reference evidence="8" key="1">
    <citation type="submission" date="2020-05" db="EMBL/GenBank/DDBJ databases">
        <title>Phylogenomic resolution of chytrid fungi.</title>
        <authorList>
            <person name="Stajich J.E."/>
            <person name="Amses K."/>
            <person name="Simmons R."/>
            <person name="Seto K."/>
            <person name="Myers J."/>
            <person name="Bonds A."/>
            <person name="Quandt C.A."/>
            <person name="Barry K."/>
            <person name="Liu P."/>
            <person name="Grigoriev I."/>
            <person name="Longcore J.E."/>
            <person name="James T.Y."/>
        </authorList>
    </citation>
    <scope>NUCLEOTIDE SEQUENCE</scope>
    <source>
        <strain evidence="8">JEL0318</strain>
    </source>
</reference>
<dbReference type="AlphaFoldDB" id="A0AAD5X6Z4"/>
<keyword evidence="9" id="KW-1185">Reference proteome</keyword>
<evidence type="ECO:0000256" key="7">
    <source>
        <dbReference type="SAM" id="MobiDB-lite"/>
    </source>
</evidence>
<keyword evidence="8" id="KW-0687">Ribonucleoprotein</keyword>
<feature type="region of interest" description="Disordered" evidence="7">
    <location>
        <begin position="182"/>
        <end position="207"/>
    </location>
</feature>
<dbReference type="GO" id="GO:0030620">
    <property type="term" value="F:U2 snRNA binding"/>
    <property type="evidence" value="ECO:0007669"/>
    <property type="project" value="InterPro"/>
</dbReference>
<name>A0AAD5X6Z4_9FUNG</name>
<dbReference type="SUPFAM" id="SSF52058">
    <property type="entry name" value="L domain-like"/>
    <property type="match status" value="1"/>
</dbReference>
<evidence type="ECO:0000256" key="5">
    <source>
        <dbReference type="ARBA" id="ARBA00024196"/>
    </source>
</evidence>
<dbReference type="EMBL" id="JADGJD010000235">
    <property type="protein sequence ID" value="KAJ3053122.1"/>
    <property type="molecule type" value="Genomic_DNA"/>
</dbReference>
<comment type="subcellular location">
    <subcellularLocation>
        <location evidence="1">Nucleus</location>
    </subcellularLocation>
</comment>
<protein>
    <recommendedName>
        <fullName evidence="6">U2 small nuclear ribonucleoprotein A'</fullName>
    </recommendedName>
</protein>
<sequence>MVKLNHDVLVLASSSLNAIKDRELELRSLKIPRIENLAITKDQHDTIDLSDNDIRKLENFPPMPRLKTLLLSNNRITRIDADCAKQLPNLHTLILTNNSIGELGDLDPLGEFANLEYLTLMDNPVTTRKYYRLYVIHRCPKVRVLDFRRVREAERTEAHEVFSGADGTALAARLSAQKSINTFEPGDLGEKKAARPYQAPSQEEQKKIRDAIAGAKSLDEITRLEKSLRTGMVPGQGGKRKDRDD</sequence>
<evidence type="ECO:0000313" key="9">
    <source>
        <dbReference type="Proteomes" id="UP001212841"/>
    </source>
</evidence>
<dbReference type="GO" id="GO:0005686">
    <property type="term" value="C:U2 snRNP"/>
    <property type="evidence" value="ECO:0007669"/>
    <property type="project" value="TreeGrafter"/>
</dbReference>
<dbReference type="InterPro" id="IPR032675">
    <property type="entry name" value="LRR_dom_sf"/>
</dbReference>